<sequence length="108" mass="11854">MLAFASHQATTQAACLVPDILSFILISLVSRLAIPQNFERLLGEMAFYSIHQPQSVEKLKGCTEPEREILLYEESITAKRRGAASFAASFGCIASLSSSPERAAEEKY</sequence>
<evidence type="ECO:0000313" key="1">
    <source>
        <dbReference type="EMBL" id="KAK9412101.1"/>
    </source>
</evidence>
<dbReference type="Proteomes" id="UP001474421">
    <property type="component" value="Unassembled WGS sequence"/>
</dbReference>
<dbReference type="AlphaFoldDB" id="A0AAW1CE03"/>
<gene>
    <name evidence="1" type="ORF">NXF25_003276</name>
</gene>
<accession>A0AAW1CE03</accession>
<protein>
    <submittedName>
        <fullName evidence="1">Uncharacterized protein</fullName>
    </submittedName>
</protein>
<name>A0AAW1CE03_CROAD</name>
<dbReference type="EMBL" id="JAOTOJ010000001">
    <property type="protein sequence ID" value="KAK9412101.1"/>
    <property type="molecule type" value="Genomic_DNA"/>
</dbReference>
<comment type="caution">
    <text evidence="1">The sequence shown here is derived from an EMBL/GenBank/DDBJ whole genome shotgun (WGS) entry which is preliminary data.</text>
</comment>
<reference evidence="1 2" key="1">
    <citation type="journal article" date="2024" name="Proc. Natl. Acad. Sci. U.S.A.">
        <title>The genetic regulatory architecture and epigenomic basis for age-related changes in rattlesnake venom.</title>
        <authorList>
            <person name="Hogan M.P."/>
            <person name="Holding M.L."/>
            <person name="Nystrom G.S."/>
            <person name="Colston T.J."/>
            <person name="Bartlett D.A."/>
            <person name="Mason A.J."/>
            <person name="Ellsworth S.A."/>
            <person name="Rautsaw R.M."/>
            <person name="Lawrence K.C."/>
            <person name="Strickland J.L."/>
            <person name="He B."/>
            <person name="Fraser P."/>
            <person name="Margres M.J."/>
            <person name="Gilbert D.M."/>
            <person name="Gibbs H.L."/>
            <person name="Parkinson C.L."/>
            <person name="Rokyta D.R."/>
        </authorList>
    </citation>
    <scope>NUCLEOTIDE SEQUENCE [LARGE SCALE GENOMIC DNA]</scope>
    <source>
        <strain evidence="1">DRR0105</strain>
    </source>
</reference>
<keyword evidence="2" id="KW-1185">Reference proteome</keyword>
<organism evidence="1 2">
    <name type="scientific">Crotalus adamanteus</name>
    <name type="common">Eastern diamondback rattlesnake</name>
    <dbReference type="NCBI Taxonomy" id="8729"/>
    <lineage>
        <taxon>Eukaryota</taxon>
        <taxon>Metazoa</taxon>
        <taxon>Chordata</taxon>
        <taxon>Craniata</taxon>
        <taxon>Vertebrata</taxon>
        <taxon>Euteleostomi</taxon>
        <taxon>Lepidosauria</taxon>
        <taxon>Squamata</taxon>
        <taxon>Bifurcata</taxon>
        <taxon>Unidentata</taxon>
        <taxon>Episquamata</taxon>
        <taxon>Toxicofera</taxon>
        <taxon>Serpentes</taxon>
        <taxon>Colubroidea</taxon>
        <taxon>Viperidae</taxon>
        <taxon>Crotalinae</taxon>
        <taxon>Crotalus</taxon>
    </lineage>
</organism>
<evidence type="ECO:0000313" key="2">
    <source>
        <dbReference type="Proteomes" id="UP001474421"/>
    </source>
</evidence>
<proteinExistence type="predicted"/>